<proteinExistence type="predicted"/>
<name>A0A1B6FBC7_9HEMI</name>
<feature type="non-terminal residue" evidence="2">
    <location>
        <position position="107"/>
    </location>
</feature>
<feature type="non-terminal residue" evidence="2">
    <location>
        <position position="1"/>
    </location>
</feature>
<sequence>NQLGDYDQCVGAGGRYCLATVDLHLPLSLTSLDTQLHAHYAMTSTVQDPGHRLPKFSLVHWGVCVPAVCSPGDVQQALTHVLGLRSEVTTTVGVDPDLCHHTADPLT</sequence>
<accession>A0A1B6FBC7</accession>
<evidence type="ECO:0000313" key="2">
    <source>
        <dbReference type="EMBL" id="JAS47475.1"/>
    </source>
</evidence>
<dbReference type="InterPro" id="IPR006621">
    <property type="entry name" value="Nose-resist-to-fluoxetine_N"/>
</dbReference>
<dbReference type="Pfam" id="PF20146">
    <property type="entry name" value="NRF"/>
    <property type="match status" value="1"/>
</dbReference>
<evidence type="ECO:0000259" key="1">
    <source>
        <dbReference type="Pfam" id="PF20146"/>
    </source>
</evidence>
<dbReference type="AlphaFoldDB" id="A0A1B6FBC7"/>
<feature type="domain" description="Nose resistant-to-fluoxetine protein N-terminal" evidence="1">
    <location>
        <begin position="2"/>
        <end position="77"/>
    </location>
</feature>
<dbReference type="EMBL" id="GECZ01022294">
    <property type="protein sequence ID" value="JAS47475.1"/>
    <property type="molecule type" value="Transcribed_RNA"/>
</dbReference>
<organism evidence="2">
    <name type="scientific">Cuerna arida</name>
    <dbReference type="NCBI Taxonomy" id="1464854"/>
    <lineage>
        <taxon>Eukaryota</taxon>
        <taxon>Metazoa</taxon>
        <taxon>Ecdysozoa</taxon>
        <taxon>Arthropoda</taxon>
        <taxon>Hexapoda</taxon>
        <taxon>Insecta</taxon>
        <taxon>Pterygota</taxon>
        <taxon>Neoptera</taxon>
        <taxon>Paraneoptera</taxon>
        <taxon>Hemiptera</taxon>
        <taxon>Auchenorrhyncha</taxon>
        <taxon>Membracoidea</taxon>
        <taxon>Cicadellidae</taxon>
        <taxon>Cicadellinae</taxon>
        <taxon>Proconiini</taxon>
        <taxon>Cuerna</taxon>
    </lineage>
</organism>
<reference evidence="2" key="1">
    <citation type="submission" date="2015-11" db="EMBL/GenBank/DDBJ databases">
        <title>De novo transcriptome assembly of four potential Pierce s Disease insect vectors from Arizona vineyards.</title>
        <authorList>
            <person name="Tassone E.E."/>
        </authorList>
    </citation>
    <scope>NUCLEOTIDE SEQUENCE</scope>
</reference>
<gene>
    <name evidence="2" type="ORF">g.7693</name>
</gene>
<protein>
    <recommendedName>
        <fullName evidence="1">Nose resistant-to-fluoxetine protein N-terminal domain-containing protein</fullName>
    </recommendedName>
</protein>